<gene>
    <name evidence="3" type="primary">rimP</name>
    <name evidence="6" type="ORF">TSA66_11685</name>
</gene>
<keyword evidence="7" id="KW-1185">Reference proteome</keyword>
<dbReference type="NCBIfam" id="NF000929">
    <property type="entry name" value="PRK00092.2-1"/>
    <property type="match status" value="1"/>
</dbReference>
<reference evidence="6 7" key="1">
    <citation type="submission" date="2014-12" db="EMBL/GenBank/DDBJ databases">
        <title>Denitrispirillum autotrophicum gen. nov., sp. nov., Denitrifying, Facultatively Autotrophic Bacteria Isolated from Rice Paddy Soil.</title>
        <authorList>
            <person name="Ishii S."/>
            <person name="Ashida N."/>
            <person name="Ohno H."/>
            <person name="Otsuka S."/>
            <person name="Yokota A."/>
            <person name="Senoo K."/>
        </authorList>
    </citation>
    <scope>NUCLEOTIDE SEQUENCE [LARGE SCALE GENOMIC DNA]</scope>
    <source>
        <strain evidence="6 7">TSA66</strain>
    </source>
</reference>
<evidence type="ECO:0000259" key="5">
    <source>
        <dbReference type="Pfam" id="PF17384"/>
    </source>
</evidence>
<organism evidence="6 7">
    <name type="scientific">Noviherbaspirillum autotrophicum</name>
    <dbReference type="NCBI Taxonomy" id="709839"/>
    <lineage>
        <taxon>Bacteria</taxon>
        <taxon>Pseudomonadati</taxon>
        <taxon>Pseudomonadota</taxon>
        <taxon>Betaproteobacteria</taxon>
        <taxon>Burkholderiales</taxon>
        <taxon>Oxalobacteraceae</taxon>
        <taxon>Noviherbaspirillum</taxon>
    </lineage>
</organism>
<dbReference type="EMBL" id="JWJG01000028">
    <property type="protein sequence ID" value="KIF81336.1"/>
    <property type="molecule type" value="Genomic_DNA"/>
</dbReference>
<keyword evidence="2 3" id="KW-0690">Ribosome biogenesis</keyword>
<dbReference type="SUPFAM" id="SSF75420">
    <property type="entry name" value="YhbC-like, N-terminal domain"/>
    <property type="match status" value="1"/>
</dbReference>
<evidence type="ECO:0000259" key="4">
    <source>
        <dbReference type="Pfam" id="PF02576"/>
    </source>
</evidence>
<dbReference type="InterPro" id="IPR035956">
    <property type="entry name" value="RimP_N_sf"/>
</dbReference>
<dbReference type="PANTHER" id="PTHR33867:SF1">
    <property type="entry name" value="RIBOSOME MATURATION FACTOR RIMP"/>
    <property type="match status" value="1"/>
</dbReference>
<dbReference type="SUPFAM" id="SSF74942">
    <property type="entry name" value="YhbC-like, C-terminal domain"/>
    <property type="match status" value="1"/>
</dbReference>
<proteinExistence type="inferred from homology"/>
<comment type="subcellular location">
    <subcellularLocation>
        <location evidence="3">Cytoplasm</location>
    </subcellularLocation>
</comment>
<feature type="domain" description="Ribosome maturation factor RimP C-terminal" evidence="5">
    <location>
        <begin position="82"/>
        <end position="153"/>
    </location>
</feature>
<evidence type="ECO:0000256" key="3">
    <source>
        <dbReference type="HAMAP-Rule" id="MF_01077"/>
    </source>
</evidence>
<comment type="caution">
    <text evidence="6">The sequence shown here is derived from an EMBL/GenBank/DDBJ whole genome shotgun (WGS) entry which is preliminary data.</text>
</comment>
<comment type="similarity">
    <text evidence="3">Belongs to the RimP family.</text>
</comment>
<dbReference type="GO" id="GO:0006412">
    <property type="term" value="P:translation"/>
    <property type="evidence" value="ECO:0007669"/>
    <property type="project" value="TreeGrafter"/>
</dbReference>
<dbReference type="Pfam" id="PF02576">
    <property type="entry name" value="RimP_N"/>
    <property type="match status" value="1"/>
</dbReference>
<dbReference type="Gene3D" id="2.30.30.180">
    <property type="entry name" value="Ribosome maturation factor RimP, C-terminal domain"/>
    <property type="match status" value="1"/>
</dbReference>
<dbReference type="InterPro" id="IPR028998">
    <property type="entry name" value="RimP_C"/>
</dbReference>
<protein>
    <recommendedName>
        <fullName evidence="3">Ribosome maturation factor RimP</fullName>
    </recommendedName>
</protein>
<feature type="domain" description="Ribosome maturation factor RimP N-terminal" evidence="4">
    <location>
        <begin position="6"/>
        <end position="79"/>
    </location>
</feature>
<dbReference type="Pfam" id="PF17384">
    <property type="entry name" value="DUF150_C"/>
    <property type="match status" value="1"/>
</dbReference>
<evidence type="ECO:0000313" key="7">
    <source>
        <dbReference type="Proteomes" id="UP000031572"/>
    </source>
</evidence>
<keyword evidence="1 3" id="KW-0963">Cytoplasm</keyword>
<name>A0A0C2BTI0_9BURK</name>
<dbReference type="GO" id="GO:0000028">
    <property type="term" value="P:ribosomal small subunit assembly"/>
    <property type="evidence" value="ECO:0007669"/>
    <property type="project" value="TreeGrafter"/>
</dbReference>
<dbReference type="OrthoDB" id="9805006at2"/>
<dbReference type="InterPro" id="IPR003728">
    <property type="entry name" value="Ribosome_maturation_RimP"/>
</dbReference>
<dbReference type="AlphaFoldDB" id="A0A0C2BTI0"/>
<dbReference type="GO" id="GO:0005829">
    <property type="term" value="C:cytosol"/>
    <property type="evidence" value="ECO:0007669"/>
    <property type="project" value="TreeGrafter"/>
</dbReference>
<evidence type="ECO:0000256" key="2">
    <source>
        <dbReference type="ARBA" id="ARBA00022517"/>
    </source>
</evidence>
<comment type="function">
    <text evidence="3">Required for maturation of 30S ribosomal subunits.</text>
</comment>
<evidence type="ECO:0000313" key="6">
    <source>
        <dbReference type="EMBL" id="KIF81336.1"/>
    </source>
</evidence>
<evidence type="ECO:0000256" key="1">
    <source>
        <dbReference type="ARBA" id="ARBA00022490"/>
    </source>
</evidence>
<accession>A0A0C2BTI0</accession>
<dbReference type="Gene3D" id="3.30.300.70">
    <property type="entry name" value="RimP-like superfamily, N-terminal"/>
    <property type="match status" value="1"/>
</dbReference>
<dbReference type="STRING" id="709839.TSA66_11685"/>
<dbReference type="CDD" id="cd01734">
    <property type="entry name" value="YlxS_C"/>
    <property type="match status" value="1"/>
</dbReference>
<dbReference type="RefSeq" id="WP_040040161.1">
    <property type="nucleotide sequence ID" value="NZ_JWJG01000028.1"/>
</dbReference>
<dbReference type="InterPro" id="IPR036847">
    <property type="entry name" value="RimP_C_sf"/>
</dbReference>
<sequence>MRLLDLIEKTVVGMGYELVDFEQAAHGLLRVYIDFPSEQADKGSITVDDCEKVSHQLSHVLTVENANYERLEISSPGLDRPLKKAADYARFAGQEAVVKLRMPMPGAANRKSFQGILQEPEGDTLKLEFEGKEGPAMLEFTLADVDKARLVPKVDFRSRKA</sequence>
<dbReference type="HAMAP" id="MF_01077">
    <property type="entry name" value="RimP"/>
    <property type="match status" value="1"/>
</dbReference>
<dbReference type="Proteomes" id="UP000031572">
    <property type="component" value="Unassembled WGS sequence"/>
</dbReference>
<dbReference type="PANTHER" id="PTHR33867">
    <property type="entry name" value="RIBOSOME MATURATION FACTOR RIMP"/>
    <property type="match status" value="1"/>
</dbReference>
<dbReference type="InterPro" id="IPR028989">
    <property type="entry name" value="RimP_N"/>
</dbReference>